<dbReference type="Gene3D" id="3.40.395.10">
    <property type="entry name" value="Adenoviral Proteinase, Chain A"/>
    <property type="match status" value="1"/>
</dbReference>
<keyword evidence="2" id="KW-0597">Phosphoprotein</keyword>
<accession>A0AAV9NIL1</accession>
<feature type="compositionally biased region" description="Basic and acidic residues" evidence="6">
    <location>
        <begin position="1235"/>
        <end position="1249"/>
    </location>
</feature>
<evidence type="ECO:0000256" key="4">
    <source>
        <dbReference type="ARBA" id="ARBA00022786"/>
    </source>
</evidence>
<name>A0AAV9NIL1_9EURO</name>
<evidence type="ECO:0000256" key="5">
    <source>
        <dbReference type="ARBA" id="ARBA00022801"/>
    </source>
</evidence>
<feature type="domain" description="Ubiquitin-like protease family profile" evidence="7">
    <location>
        <begin position="695"/>
        <end position="964"/>
    </location>
</feature>
<evidence type="ECO:0000259" key="7">
    <source>
        <dbReference type="PROSITE" id="PS50600"/>
    </source>
</evidence>
<feature type="region of interest" description="Disordered" evidence="6">
    <location>
        <begin position="211"/>
        <end position="359"/>
    </location>
</feature>
<feature type="region of interest" description="Disordered" evidence="6">
    <location>
        <begin position="25"/>
        <end position="138"/>
    </location>
</feature>
<feature type="region of interest" description="Disordered" evidence="6">
    <location>
        <begin position="548"/>
        <end position="675"/>
    </location>
</feature>
<feature type="compositionally biased region" description="Acidic residues" evidence="6">
    <location>
        <begin position="1333"/>
        <end position="1350"/>
    </location>
</feature>
<evidence type="ECO:0000256" key="6">
    <source>
        <dbReference type="SAM" id="MobiDB-lite"/>
    </source>
</evidence>
<feature type="region of interest" description="Disordered" evidence="6">
    <location>
        <begin position="1057"/>
        <end position="1192"/>
    </location>
</feature>
<keyword evidence="5" id="KW-0378">Hydrolase</keyword>
<keyword evidence="3" id="KW-0645">Protease</keyword>
<protein>
    <recommendedName>
        <fullName evidence="7">Ubiquitin-like protease family profile domain-containing protein</fullName>
    </recommendedName>
</protein>
<feature type="compositionally biased region" description="Polar residues" evidence="6">
    <location>
        <begin position="567"/>
        <end position="579"/>
    </location>
</feature>
<dbReference type="SUPFAM" id="SSF54001">
    <property type="entry name" value="Cysteine proteinases"/>
    <property type="match status" value="1"/>
</dbReference>
<reference evidence="8 9" key="1">
    <citation type="submission" date="2023-08" db="EMBL/GenBank/DDBJ databases">
        <title>Black Yeasts Isolated from many extreme environments.</title>
        <authorList>
            <person name="Coleine C."/>
            <person name="Stajich J.E."/>
            <person name="Selbmann L."/>
        </authorList>
    </citation>
    <scope>NUCLEOTIDE SEQUENCE [LARGE SCALE GENOMIC DNA]</scope>
    <source>
        <strain evidence="8 9">CCFEE 5792</strain>
    </source>
</reference>
<evidence type="ECO:0000256" key="3">
    <source>
        <dbReference type="ARBA" id="ARBA00022670"/>
    </source>
</evidence>
<dbReference type="GO" id="GO:0070139">
    <property type="term" value="F:SUMO-specific endopeptidase activity"/>
    <property type="evidence" value="ECO:0007669"/>
    <property type="project" value="TreeGrafter"/>
</dbReference>
<feature type="compositionally biased region" description="Polar residues" evidence="6">
    <location>
        <begin position="1292"/>
        <end position="1313"/>
    </location>
</feature>
<feature type="region of interest" description="Disordered" evidence="6">
    <location>
        <begin position="156"/>
        <end position="198"/>
    </location>
</feature>
<feature type="compositionally biased region" description="Polar residues" evidence="6">
    <location>
        <begin position="1251"/>
        <end position="1263"/>
    </location>
</feature>
<feature type="compositionally biased region" description="Basic and acidic residues" evidence="6">
    <location>
        <begin position="654"/>
        <end position="665"/>
    </location>
</feature>
<dbReference type="Pfam" id="PF02902">
    <property type="entry name" value="Peptidase_C48"/>
    <property type="match status" value="1"/>
</dbReference>
<feature type="region of interest" description="Disordered" evidence="6">
    <location>
        <begin position="1225"/>
        <end position="1350"/>
    </location>
</feature>
<dbReference type="GO" id="GO:0005737">
    <property type="term" value="C:cytoplasm"/>
    <property type="evidence" value="ECO:0007669"/>
    <property type="project" value="TreeGrafter"/>
</dbReference>
<dbReference type="GO" id="GO:0016926">
    <property type="term" value="P:protein desumoylation"/>
    <property type="evidence" value="ECO:0007669"/>
    <property type="project" value="TreeGrafter"/>
</dbReference>
<feature type="compositionally biased region" description="Basic and acidic residues" evidence="6">
    <location>
        <begin position="1074"/>
        <end position="1101"/>
    </location>
</feature>
<keyword evidence="9" id="KW-1185">Reference proteome</keyword>
<dbReference type="PROSITE" id="PS50600">
    <property type="entry name" value="ULP_PROTEASE"/>
    <property type="match status" value="1"/>
</dbReference>
<dbReference type="InterPro" id="IPR051947">
    <property type="entry name" value="Sentrin-specific_protease"/>
</dbReference>
<dbReference type="GO" id="GO:0005634">
    <property type="term" value="C:nucleus"/>
    <property type="evidence" value="ECO:0007669"/>
    <property type="project" value="TreeGrafter"/>
</dbReference>
<comment type="caution">
    <text evidence="8">The sequence shown here is derived from an EMBL/GenBank/DDBJ whole genome shotgun (WGS) entry which is preliminary data.</text>
</comment>
<evidence type="ECO:0000313" key="9">
    <source>
        <dbReference type="Proteomes" id="UP001358417"/>
    </source>
</evidence>
<keyword evidence="4" id="KW-0833">Ubl conjugation pathway</keyword>
<dbReference type="InterPro" id="IPR038765">
    <property type="entry name" value="Papain-like_cys_pep_sf"/>
</dbReference>
<dbReference type="Proteomes" id="UP001358417">
    <property type="component" value="Unassembled WGS sequence"/>
</dbReference>
<comment type="similarity">
    <text evidence="1">Belongs to the peptidase C48 family.</text>
</comment>
<evidence type="ECO:0000256" key="2">
    <source>
        <dbReference type="ARBA" id="ARBA00022553"/>
    </source>
</evidence>
<dbReference type="GO" id="GO:0006508">
    <property type="term" value="P:proteolysis"/>
    <property type="evidence" value="ECO:0007669"/>
    <property type="project" value="UniProtKB-KW"/>
</dbReference>
<dbReference type="InterPro" id="IPR003653">
    <property type="entry name" value="Peptidase_C48_C"/>
</dbReference>
<evidence type="ECO:0000313" key="8">
    <source>
        <dbReference type="EMBL" id="KAK5058794.1"/>
    </source>
</evidence>
<sequence length="1350" mass="151903">MPLKWTDAVLDGLQSVVSAFNPANLISDPEHKSEPGAQPGSVPDNHNHIRIPSQRIHDRAPPVVASHASITRSFNSRVQMPRSRSSPRQRKPSNVKGFLSLHDNAECDPIVLNSDEEDNHPHPPPSRKPSTQTFDYSRSHPHTVLTRAPREESKLMATVSTREPDATTIPDPMMTRKSSFVTGGHRPINTLDQPTTNNSRAEFESVMRQAPREGQLQYSISSPKVNPGPRANDHDIPNKRLKVAHPSKPGASPGSAIRVDNNSQSNIDDSPDELQLSPPSDPRPRKPALSQKQHPEAVRNGLVVGNKQVVSVDLSRLSRHTSPSPEHEDRFTKNSAKRRKQEKDHLLSSSSPVQPPFKRASRQIMSPYFGLSTKVPEPQPKIKNQSETRMETRIKGVQIGTSSSSARPRQQLRGSKLTNALLAGNFITFPLSEVVCSKLDNSNAFVIHSTPESREFDIRFQNPSLSDDSILAPFSITKIIKFFHDDNSSVIIRYPQTADGSEDLHLKFESREGAAEFRRFVQKANLQLKMLQKDEEWMNKALEIAKKQSAGRSVHLENPGPKDDLPITSQLRASTNQKAGRSHRMVDLLDAPTKEVRPPTVISGSERASGRPPAATADVQRAQQEQRAQRRTTRTKVEDPERDGLQRQTGYRQHGPDVDDSRDYADPEPQLAATGILGPRWSRDLVYPKPGKRSATVPFEDLDRLGEDEFLNDNLISFFMQYLETFMEQHNPELHKRTHFFNTYFFERLTQNAKARSIDFAAVSRWTKAINIFNRDFVVVPVNENLHWYLAIICNLPYLSDPPKEENGIQVDTTSEIGIQRQDETHTDKPQIISDVMTEWDESNMAPTTETQNSFAELSLNDSELNQIEKPPFQKKSLNKRKQPRRSLPKYALDKPIIITLDSLGMPRSGTCAILKSYIKAEAKDKQNLDIEDAAIKGMTAKGIPTQRNYSDCGLYLCMYLEQFIADPDNFVARILQREESTQLWPDHIRSEDLRTRLRDLILELHRRQEEETSSYDIPDVGSIMLGERTKSALSDTGDLPTSKEDVQQAEQGFDEFRQVPEHPHTSRTVDSFPDQRQETRDRMTSRRLTRHNETVDKADENSSQPPSSPRFSRRQQATRQRGEADIPSAKTKSPAPARKTEGLTSARFLHNSPASLVADLRQQDEEHENTKRQPRSQFNVNSDNGHKRSDSTFTEYLSGLASYAPSARDEALASYAALAQFAAPACRRSPNKSNKREENTAVKVKADSGSHFSPVSDGSLSHGQIDRKRKRNAGRTAVEIGPIVDDREIPETQQLEPSQSEEFPNTNSTSDELTPRRGKVTPSLKQAHPPIEVEDSEAEDEDLDGQMLL</sequence>
<feature type="compositionally biased region" description="Basic and acidic residues" evidence="6">
    <location>
        <begin position="1162"/>
        <end position="1172"/>
    </location>
</feature>
<dbReference type="PANTHER" id="PTHR46896:SF3">
    <property type="entry name" value="FI06413P-RELATED"/>
    <property type="match status" value="1"/>
</dbReference>
<feature type="compositionally biased region" description="Basic and acidic residues" evidence="6">
    <location>
        <begin position="584"/>
        <end position="597"/>
    </location>
</feature>
<evidence type="ECO:0000256" key="1">
    <source>
        <dbReference type="ARBA" id="ARBA00005234"/>
    </source>
</evidence>
<dbReference type="GeneID" id="89979212"/>
<organism evidence="8 9">
    <name type="scientific">Exophiala bonariae</name>
    <dbReference type="NCBI Taxonomy" id="1690606"/>
    <lineage>
        <taxon>Eukaryota</taxon>
        <taxon>Fungi</taxon>
        <taxon>Dikarya</taxon>
        <taxon>Ascomycota</taxon>
        <taxon>Pezizomycotina</taxon>
        <taxon>Eurotiomycetes</taxon>
        <taxon>Chaetothyriomycetidae</taxon>
        <taxon>Chaetothyriales</taxon>
        <taxon>Herpotrichiellaceae</taxon>
        <taxon>Exophiala</taxon>
    </lineage>
</organism>
<feature type="compositionally biased region" description="Basic and acidic residues" evidence="6">
    <location>
        <begin position="635"/>
        <end position="645"/>
    </location>
</feature>
<dbReference type="RefSeq" id="XP_064709317.1">
    <property type="nucleotide sequence ID" value="XM_064854591.1"/>
</dbReference>
<dbReference type="EMBL" id="JAVRRD010000005">
    <property type="protein sequence ID" value="KAK5058794.1"/>
    <property type="molecule type" value="Genomic_DNA"/>
</dbReference>
<dbReference type="PANTHER" id="PTHR46896">
    <property type="entry name" value="SENTRIN-SPECIFIC PROTEASE"/>
    <property type="match status" value="1"/>
</dbReference>
<proteinExistence type="inferred from homology"/>
<gene>
    <name evidence="8" type="ORF">LTR84_011058</name>
</gene>